<feature type="non-terminal residue" evidence="1">
    <location>
        <position position="1"/>
    </location>
</feature>
<sequence>AQAAGIRPPNPFMSPSLAQQPIPAARSAGTPTPSQAGAQRGLKRKSVNSSPAPAAGTPQQPLNKSPRVVSPQHRPASAVHPPAGLGMSSPGVAIPSAKSDSEAATPAGPKPESAAAVSAANTKPDGLDEKPPGAAVGDKPQFSTQNQAAA</sequence>
<organism evidence="1 2">
    <name type="scientific">Coemansia nantahalensis</name>
    <dbReference type="NCBI Taxonomy" id="2789366"/>
    <lineage>
        <taxon>Eukaryota</taxon>
        <taxon>Fungi</taxon>
        <taxon>Fungi incertae sedis</taxon>
        <taxon>Zoopagomycota</taxon>
        <taxon>Kickxellomycotina</taxon>
        <taxon>Kickxellomycetes</taxon>
        <taxon>Kickxellales</taxon>
        <taxon>Kickxellaceae</taxon>
        <taxon>Coemansia</taxon>
    </lineage>
</organism>
<name>A0ACC1JLV7_9FUNG</name>
<comment type="caution">
    <text evidence="1">The sequence shown here is derived from an EMBL/GenBank/DDBJ whole genome shotgun (WGS) entry which is preliminary data.</text>
</comment>
<keyword evidence="2" id="KW-1185">Reference proteome</keyword>
<reference evidence="1" key="1">
    <citation type="submission" date="2022-07" db="EMBL/GenBank/DDBJ databases">
        <title>Phylogenomic reconstructions and comparative analyses of Kickxellomycotina fungi.</title>
        <authorList>
            <person name="Reynolds N.K."/>
            <person name="Stajich J.E."/>
            <person name="Barry K."/>
            <person name="Grigoriev I.V."/>
            <person name="Crous P."/>
            <person name="Smith M.E."/>
        </authorList>
    </citation>
    <scope>NUCLEOTIDE SEQUENCE</scope>
    <source>
        <strain evidence="1">CBS 109366</strain>
    </source>
</reference>
<proteinExistence type="predicted"/>
<gene>
    <name evidence="1" type="ORF">IWQ57_005638</name>
</gene>
<accession>A0ACC1JLV7</accession>
<evidence type="ECO:0000313" key="1">
    <source>
        <dbReference type="EMBL" id="KAJ2763110.1"/>
    </source>
</evidence>
<dbReference type="Proteomes" id="UP001140234">
    <property type="component" value="Unassembled WGS sequence"/>
</dbReference>
<evidence type="ECO:0000313" key="2">
    <source>
        <dbReference type="Proteomes" id="UP001140234"/>
    </source>
</evidence>
<protein>
    <submittedName>
        <fullName evidence="1">Uncharacterized protein</fullName>
    </submittedName>
</protein>
<dbReference type="EMBL" id="JANBUJ010002813">
    <property type="protein sequence ID" value="KAJ2763110.1"/>
    <property type="molecule type" value="Genomic_DNA"/>
</dbReference>
<feature type="non-terminal residue" evidence="1">
    <location>
        <position position="150"/>
    </location>
</feature>